<dbReference type="AlphaFoldDB" id="A0A0E9WN42"/>
<organism evidence="1">
    <name type="scientific">Anguilla anguilla</name>
    <name type="common">European freshwater eel</name>
    <name type="synonym">Muraena anguilla</name>
    <dbReference type="NCBI Taxonomy" id="7936"/>
    <lineage>
        <taxon>Eukaryota</taxon>
        <taxon>Metazoa</taxon>
        <taxon>Chordata</taxon>
        <taxon>Craniata</taxon>
        <taxon>Vertebrata</taxon>
        <taxon>Euteleostomi</taxon>
        <taxon>Actinopterygii</taxon>
        <taxon>Neopterygii</taxon>
        <taxon>Teleostei</taxon>
        <taxon>Anguilliformes</taxon>
        <taxon>Anguillidae</taxon>
        <taxon>Anguilla</taxon>
    </lineage>
</organism>
<protein>
    <submittedName>
        <fullName evidence="1">Uncharacterized protein</fullName>
    </submittedName>
</protein>
<evidence type="ECO:0000313" key="1">
    <source>
        <dbReference type="EMBL" id="JAH90883.1"/>
    </source>
</evidence>
<reference evidence="1" key="1">
    <citation type="submission" date="2014-11" db="EMBL/GenBank/DDBJ databases">
        <authorList>
            <person name="Amaro Gonzalez C."/>
        </authorList>
    </citation>
    <scope>NUCLEOTIDE SEQUENCE</scope>
</reference>
<dbReference type="EMBL" id="GBXM01017694">
    <property type="protein sequence ID" value="JAH90883.1"/>
    <property type="molecule type" value="Transcribed_RNA"/>
</dbReference>
<proteinExistence type="predicted"/>
<sequence>MSSYTETILTRQVQTNRLFEMLSKTNILKSYPKLSIIKKGMVKKKKYS</sequence>
<reference evidence="1" key="2">
    <citation type="journal article" date="2015" name="Fish Shellfish Immunol.">
        <title>Early steps in the European eel (Anguilla anguilla)-Vibrio vulnificus interaction in the gills: Role of the RtxA13 toxin.</title>
        <authorList>
            <person name="Callol A."/>
            <person name="Pajuelo D."/>
            <person name="Ebbesson L."/>
            <person name="Teles M."/>
            <person name="MacKenzie S."/>
            <person name="Amaro C."/>
        </authorList>
    </citation>
    <scope>NUCLEOTIDE SEQUENCE</scope>
</reference>
<name>A0A0E9WN42_ANGAN</name>
<accession>A0A0E9WN42</accession>